<name>A0A3E0IMY0_9STAP</name>
<dbReference type="NCBIfam" id="TIGR03558">
    <property type="entry name" value="oxido_grp_1"/>
    <property type="match status" value="1"/>
</dbReference>
<dbReference type="InterPro" id="IPR011251">
    <property type="entry name" value="Luciferase-like_dom"/>
</dbReference>
<sequence>MTTHLKYSALNLVPIREGYSDMDAIDQHIILAKHLEKCGYERLWIAEHHNAPNLVSSATSLLIQHTLAHTKTMRIGSGGIMLPNHAPLIVAEQFGTLHKIYGNRVDLGLGRAPGTDMATASALRRNQHNGVYQFPEEVRQLLQYFGPETNQGYVKAIPAVGTDVPIYILGSSTDSAHVAASEGLPYVFAGHFAPDQMKEALEIYRERFEPSRHLEQPYIIVCLNTIVAETDAIAHHLATTQVQVFANILNGRMRKIQPPVEDLSTILSPRILTMSQQRVAQSLIGSDETVKEKIKNFLIEYGNINEIMAVSYIYDESAQHQSYARFKHIMDDLNQAKHITS</sequence>
<dbReference type="InterPro" id="IPR036661">
    <property type="entry name" value="Luciferase-like_sf"/>
</dbReference>
<gene>
    <name evidence="3" type="ORF">DOS83_09645</name>
</gene>
<comment type="caution">
    <text evidence="3">The sequence shown here is derived from an EMBL/GenBank/DDBJ whole genome shotgun (WGS) entry which is preliminary data.</text>
</comment>
<dbReference type="GO" id="GO:0016705">
    <property type="term" value="F:oxidoreductase activity, acting on paired donors, with incorporation or reduction of molecular oxygen"/>
    <property type="evidence" value="ECO:0007669"/>
    <property type="project" value="InterPro"/>
</dbReference>
<evidence type="ECO:0000313" key="4">
    <source>
        <dbReference type="Proteomes" id="UP000256562"/>
    </source>
</evidence>
<accession>A0A3E0IMY0</accession>
<dbReference type="PANTHER" id="PTHR30137:SF6">
    <property type="entry name" value="LUCIFERASE-LIKE MONOOXYGENASE"/>
    <property type="match status" value="1"/>
</dbReference>
<evidence type="ECO:0000256" key="1">
    <source>
        <dbReference type="ARBA" id="ARBA00007789"/>
    </source>
</evidence>
<protein>
    <submittedName>
        <fullName evidence="3">LLM class flavin-dependent oxidoreductase</fullName>
    </submittedName>
</protein>
<dbReference type="Proteomes" id="UP000256562">
    <property type="component" value="Unassembled WGS sequence"/>
</dbReference>
<dbReference type="SUPFAM" id="SSF51679">
    <property type="entry name" value="Bacterial luciferase-like"/>
    <property type="match status" value="1"/>
</dbReference>
<evidence type="ECO:0000313" key="3">
    <source>
        <dbReference type="EMBL" id="REH92997.1"/>
    </source>
</evidence>
<dbReference type="GO" id="GO:0005829">
    <property type="term" value="C:cytosol"/>
    <property type="evidence" value="ECO:0007669"/>
    <property type="project" value="TreeGrafter"/>
</dbReference>
<dbReference type="Pfam" id="PF00296">
    <property type="entry name" value="Bac_luciferase"/>
    <property type="match status" value="1"/>
</dbReference>
<dbReference type="OrthoDB" id="9780518at2"/>
<dbReference type="CDD" id="cd00347">
    <property type="entry name" value="Flavin_utilizing_monoxygenases"/>
    <property type="match status" value="1"/>
</dbReference>
<feature type="domain" description="Luciferase-like" evidence="2">
    <location>
        <begin position="21"/>
        <end position="296"/>
    </location>
</feature>
<dbReference type="PANTHER" id="PTHR30137">
    <property type="entry name" value="LUCIFERASE-LIKE MONOOXYGENASE"/>
    <property type="match status" value="1"/>
</dbReference>
<dbReference type="AlphaFoldDB" id="A0A3E0IMY0"/>
<reference evidence="3 4" key="1">
    <citation type="journal article" date="2018" name="Vet. Microbiol.">
        <title>Characterisation of Staphylococcus felis isolated from cats using whole genome sequencing.</title>
        <authorList>
            <person name="Worthing K."/>
            <person name="Pang S."/>
            <person name="Trott D.J."/>
            <person name="Abraham S."/>
            <person name="Coombs G.W."/>
            <person name="Jordan D."/>
            <person name="McIntyre L."/>
            <person name="Davies M.R."/>
            <person name="Norris J."/>
        </authorList>
    </citation>
    <scope>NUCLEOTIDE SEQUENCE [LARGE SCALE GENOMIC DNA]</scope>
    <source>
        <strain evidence="3 4">F9</strain>
    </source>
</reference>
<dbReference type="InterPro" id="IPR019949">
    <property type="entry name" value="CmoO-like"/>
</dbReference>
<dbReference type="InterPro" id="IPR050766">
    <property type="entry name" value="Bact_Lucif_Oxidored"/>
</dbReference>
<dbReference type="EMBL" id="QKXQ01000436">
    <property type="protein sequence ID" value="REH92997.1"/>
    <property type="molecule type" value="Genomic_DNA"/>
</dbReference>
<dbReference type="FunFam" id="3.20.20.30:FF:000002">
    <property type="entry name" value="LLM class flavin-dependent oxidoreductase"/>
    <property type="match status" value="1"/>
</dbReference>
<proteinExistence type="predicted"/>
<dbReference type="Gene3D" id="3.20.20.30">
    <property type="entry name" value="Luciferase-like domain"/>
    <property type="match status" value="1"/>
</dbReference>
<comment type="similarity">
    <text evidence="1">To bacterial alkanal monooxygenase alpha and beta chains.</text>
</comment>
<evidence type="ECO:0000259" key="2">
    <source>
        <dbReference type="Pfam" id="PF00296"/>
    </source>
</evidence>
<organism evidence="3 4">
    <name type="scientific">Staphylococcus felis</name>
    <dbReference type="NCBI Taxonomy" id="46127"/>
    <lineage>
        <taxon>Bacteria</taxon>
        <taxon>Bacillati</taxon>
        <taxon>Bacillota</taxon>
        <taxon>Bacilli</taxon>
        <taxon>Bacillales</taxon>
        <taxon>Staphylococcaceae</taxon>
        <taxon>Staphylococcus</taxon>
    </lineage>
</organism>